<dbReference type="Proteomes" id="UP000603200">
    <property type="component" value="Unassembled WGS sequence"/>
</dbReference>
<gene>
    <name evidence="1" type="ORF">Ahu01nite_018470</name>
</gene>
<evidence type="ECO:0000313" key="2">
    <source>
        <dbReference type="Proteomes" id="UP000603200"/>
    </source>
</evidence>
<proteinExistence type="predicted"/>
<keyword evidence="2" id="KW-1185">Reference proteome</keyword>
<name>A0ABQ3ZJH3_9ACTN</name>
<sequence>MQARLRLSTHLTVTTIYRPDPEGPAKPDVHSPAMLRHNFSMYGADLPDRYEGVEARIPRGWEDLCGPAAGVVHLPNRLAWSGVTDFNLADAGDRFLLYGIMLDCGQRDDVKRWVNPDLLRQEWPRLRRGFTSQITRRWEQRLPGLAPSA</sequence>
<evidence type="ECO:0000313" key="1">
    <source>
        <dbReference type="EMBL" id="GIE18745.1"/>
    </source>
</evidence>
<organism evidence="1 2">
    <name type="scientific">Winogradskya humida</name>
    <dbReference type="NCBI Taxonomy" id="113566"/>
    <lineage>
        <taxon>Bacteria</taxon>
        <taxon>Bacillati</taxon>
        <taxon>Actinomycetota</taxon>
        <taxon>Actinomycetes</taxon>
        <taxon>Micromonosporales</taxon>
        <taxon>Micromonosporaceae</taxon>
        <taxon>Winogradskya</taxon>
    </lineage>
</organism>
<accession>A0ABQ3ZJH3</accession>
<comment type="caution">
    <text evidence="1">The sequence shown here is derived from an EMBL/GenBank/DDBJ whole genome shotgun (WGS) entry which is preliminary data.</text>
</comment>
<reference evidence="1 2" key="1">
    <citation type="submission" date="2021-01" db="EMBL/GenBank/DDBJ databases">
        <title>Whole genome shotgun sequence of Actinoplanes humidus NBRC 14915.</title>
        <authorList>
            <person name="Komaki H."/>
            <person name="Tamura T."/>
        </authorList>
    </citation>
    <scope>NUCLEOTIDE SEQUENCE [LARGE SCALE GENOMIC DNA]</scope>
    <source>
        <strain evidence="1 2">NBRC 14915</strain>
    </source>
</reference>
<dbReference type="EMBL" id="BOMN01000022">
    <property type="protein sequence ID" value="GIE18745.1"/>
    <property type="molecule type" value="Genomic_DNA"/>
</dbReference>
<protein>
    <submittedName>
        <fullName evidence="1">Uncharacterized protein</fullName>
    </submittedName>
</protein>